<evidence type="ECO:0000313" key="5">
    <source>
        <dbReference type="Proteomes" id="UP000045840"/>
    </source>
</evidence>
<evidence type="ECO:0000313" key="2">
    <source>
        <dbReference type="EMBL" id="CNI77396.1"/>
    </source>
</evidence>
<gene>
    <name evidence="2" type="ORF">ERS008529_04855</name>
    <name evidence="3" type="ORF">ERS137968_04741</name>
</gene>
<dbReference type="Pfam" id="PF05106">
    <property type="entry name" value="Phage_holin_3_1"/>
    <property type="match status" value="1"/>
</dbReference>
<dbReference type="AlphaFoldDB" id="A0A0T9RQJ0"/>
<dbReference type="NCBIfam" id="TIGR01594">
    <property type="entry name" value="holin_lambda"/>
    <property type="match status" value="1"/>
</dbReference>
<dbReference type="Proteomes" id="UP000044625">
    <property type="component" value="Unassembled WGS sequence"/>
</dbReference>
<keyword evidence="4" id="KW-1185">Reference proteome</keyword>
<organism evidence="2 5">
    <name type="scientific">Yersinia pekkanenii</name>
    <dbReference type="NCBI Taxonomy" id="1288385"/>
    <lineage>
        <taxon>Bacteria</taxon>
        <taxon>Pseudomonadati</taxon>
        <taxon>Pseudomonadota</taxon>
        <taxon>Gammaproteobacteria</taxon>
        <taxon>Enterobacterales</taxon>
        <taxon>Yersiniaceae</taxon>
        <taxon>Yersinia</taxon>
    </lineage>
</organism>
<dbReference type="OrthoDB" id="6456698at2"/>
<accession>A0A0T9RQJ0</accession>
<keyword evidence="1" id="KW-0812">Transmembrane</keyword>
<evidence type="ECO:0000256" key="1">
    <source>
        <dbReference type="SAM" id="Phobius"/>
    </source>
</evidence>
<reference evidence="2" key="2">
    <citation type="submission" date="2015-03" db="EMBL/GenBank/DDBJ databases">
        <authorList>
            <person name="Murphy D."/>
        </authorList>
    </citation>
    <scope>NUCLEOTIDE SEQUENCE [LARGE SCALE GENOMIC DNA]</scope>
    <source>
        <strain evidence="2">A125KOH2</strain>
    </source>
</reference>
<dbReference type="EMBL" id="CQAZ01000146">
    <property type="protein sequence ID" value="CNI77396.1"/>
    <property type="molecule type" value="Genomic_DNA"/>
</dbReference>
<name>A0A0T9RQJ0_9GAMM</name>
<dbReference type="InterPro" id="IPR006481">
    <property type="entry name" value="Phage_lambda_GpS_holin"/>
</dbReference>
<dbReference type="Proteomes" id="UP000045840">
    <property type="component" value="Unassembled WGS sequence"/>
</dbReference>
<dbReference type="STRING" id="1288385.ERS137968_04741"/>
<reference evidence="5" key="3">
    <citation type="submission" date="2015-03" db="EMBL/GenBank/DDBJ databases">
        <authorList>
            <consortium name="Pathogen Informatics"/>
        </authorList>
    </citation>
    <scope>NUCLEOTIDE SEQUENCE [LARGE SCALE GENOMIC DNA]</scope>
    <source>
        <strain evidence="5">A125KOH2</strain>
    </source>
</reference>
<keyword evidence="1" id="KW-1133">Transmembrane helix</keyword>
<dbReference type="EMBL" id="CWJL01000070">
    <property type="protein sequence ID" value="CRY69589.1"/>
    <property type="molecule type" value="Genomic_DNA"/>
</dbReference>
<dbReference type="RefSeq" id="WP_049615579.1">
    <property type="nucleotide sequence ID" value="NZ_CAWMMU010000070.1"/>
</dbReference>
<protein>
    <submittedName>
        <fullName evidence="2">Phage holin</fullName>
    </submittedName>
</protein>
<keyword evidence="1" id="KW-0472">Membrane</keyword>
<reference evidence="3 4" key="1">
    <citation type="submission" date="2015-03" db="EMBL/GenBank/DDBJ databases">
        <authorList>
            <consortium name="Pathogen Informatics"/>
            <person name="Murphy D."/>
        </authorList>
    </citation>
    <scope>NUCLEOTIDE SEQUENCE [LARGE SCALE GENOMIC DNA]</scope>
    <source>
        <strain evidence="3">Type strain: CIP110230</strain>
        <strain evidence="4">type strain: CIP110230</strain>
    </source>
</reference>
<sequence>MRMHNSPDVWTVIGLWIAEHRGELLSAALAALMALLRGWYSGDDKVKVTLDAAMCSLIAWFIKDMLLILSLDPSWAMMSSVFLGYLGTAYIGSVLRRIIGNKTGAGNANQ</sequence>
<evidence type="ECO:0000313" key="3">
    <source>
        <dbReference type="EMBL" id="CRY69589.1"/>
    </source>
</evidence>
<evidence type="ECO:0000313" key="4">
    <source>
        <dbReference type="Proteomes" id="UP000044625"/>
    </source>
</evidence>
<feature type="transmembrane region" description="Helical" evidence="1">
    <location>
        <begin position="75"/>
        <end position="95"/>
    </location>
</feature>
<proteinExistence type="predicted"/>